<dbReference type="Proteomes" id="UP000594961">
    <property type="component" value="Chromosome"/>
</dbReference>
<dbReference type="EMBL" id="CP063212">
    <property type="protein sequence ID" value="QOR47519.1"/>
    <property type="molecule type" value="Genomic_DNA"/>
</dbReference>
<sequence>MTTQTIGLQPTIVPPDTTLQQAVMGQVRSLIEEHIQNQPRALQKRIGPSEIGEPCTHCLAAKLAGWEKNDTVAWLPFIGTAVHAYLEDLFTSINTEEAAKGRGETFWCERKVNVGQIAGVDIWGSTDLYLPNQIGTARTGMTVDWKIVGANTLDRVCRDHEPSLKYVVQAHLYAKGWNEAGHKTSHVCVYFMPRNAMSLDDGYIWVDEYRPQIAQAALERANRLATNIAALETISIEARDEWIRGLDREPGCWDCKKYADWNTQPDGTPDLNKII</sequence>
<name>A0A7M1QZT1_9ACTO</name>
<evidence type="ECO:0000313" key="1">
    <source>
        <dbReference type="EMBL" id="QOR47519.1"/>
    </source>
</evidence>
<dbReference type="RefSeq" id="WP_197552777.1">
    <property type="nucleotide sequence ID" value="NZ_CP063212.1"/>
</dbReference>
<accession>A0A7M1QZT1</accession>
<proteinExistence type="predicted"/>
<gene>
    <name evidence="1" type="ORF">INS90_09770</name>
</gene>
<organism evidence="1 2">
    <name type="scientific">Trueperella pecoris</name>
    <dbReference type="NCBI Taxonomy" id="2733571"/>
    <lineage>
        <taxon>Bacteria</taxon>
        <taxon>Bacillati</taxon>
        <taxon>Actinomycetota</taxon>
        <taxon>Actinomycetes</taxon>
        <taxon>Actinomycetales</taxon>
        <taxon>Actinomycetaceae</taxon>
        <taxon>Trueperella</taxon>
    </lineage>
</organism>
<reference evidence="1 2" key="1">
    <citation type="submission" date="2020-10" db="EMBL/GenBank/DDBJ databases">
        <title>Trueperella pecoris sp. nov. isolated from bovine and porcine specimens.</title>
        <authorList>
            <person name="Schoenecker L."/>
            <person name="Schnydrig P."/>
            <person name="Brodard I."/>
            <person name="Thomann A."/>
            <person name="Hemphill A."/>
            <person name="Rodriguez-Campos S."/>
            <person name="Perreten V."/>
            <person name="Jores J."/>
            <person name="Kittl S."/>
        </authorList>
    </citation>
    <scope>NUCLEOTIDE SEQUENCE [LARGE SCALE GENOMIC DNA]</scope>
    <source>
        <strain evidence="1 2">19OD0592</strain>
    </source>
</reference>
<evidence type="ECO:0000313" key="2">
    <source>
        <dbReference type="Proteomes" id="UP000594961"/>
    </source>
</evidence>
<protein>
    <submittedName>
        <fullName evidence="1">Uncharacterized protein</fullName>
    </submittedName>
</protein>
<dbReference type="AlphaFoldDB" id="A0A7M1QZT1"/>